<reference evidence="1 2" key="1">
    <citation type="submission" date="2019-01" db="EMBL/GenBank/DDBJ databases">
        <title>Flavobacterium sp. nov.,isolated from freshwater.</title>
        <authorList>
            <person name="Zhang R."/>
            <person name="Du Z.-J."/>
        </authorList>
    </citation>
    <scope>NUCLEOTIDE SEQUENCE [LARGE SCALE GENOMIC DNA]</scope>
    <source>
        <strain evidence="1 2">1E403</strain>
    </source>
</reference>
<comment type="caution">
    <text evidence="1">The sequence shown here is derived from an EMBL/GenBank/DDBJ whole genome shotgun (WGS) entry which is preliminary data.</text>
</comment>
<dbReference type="OrthoDB" id="1444189at2"/>
<proteinExistence type="predicted"/>
<dbReference type="EMBL" id="SBII01000002">
    <property type="protein sequence ID" value="RWX02448.1"/>
    <property type="molecule type" value="Genomic_DNA"/>
</dbReference>
<name>A0A3S3QMC4_9FLAO</name>
<protein>
    <recommendedName>
        <fullName evidence="3">Lipoprotein</fullName>
    </recommendedName>
</protein>
<evidence type="ECO:0008006" key="3">
    <source>
        <dbReference type="Google" id="ProtNLM"/>
    </source>
</evidence>
<dbReference type="PROSITE" id="PS51257">
    <property type="entry name" value="PROKAR_LIPOPROTEIN"/>
    <property type="match status" value="1"/>
</dbReference>
<organism evidence="1 2">
    <name type="scientific">Flavobacterium cerinum</name>
    <dbReference type="NCBI Taxonomy" id="2502784"/>
    <lineage>
        <taxon>Bacteria</taxon>
        <taxon>Pseudomonadati</taxon>
        <taxon>Bacteroidota</taxon>
        <taxon>Flavobacteriia</taxon>
        <taxon>Flavobacteriales</taxon>
        <taxon>Flavobacteriaceae</taxon>
        <taxon>Flavobacterium</taxon>
    </lineage>
</organism>
<dbReference type="Proteomes" id="UP000287527">
    <property type="component" value="Unassembled WGS sequence"/>
</dbReference>
<evidence type="ECO:0000313" key="2">
    <source>
        <dbReference type="Proteomes" id="UP000287527"/>
    </source>
</evidence>
<accession>A0A3S3QMC4</accession>
<keyword evidence="2" id="KW-1185">Reference proteome</keyword>
<dbReference type="RefSeq" id="WP_128388720.1">
    <property type="nucleotide sequence ID" value="NZ_SBII01000002.1"/>
</dbReference>
<evidence type="ECO:0000313" key="1">
    <source>
        <dbReference type="EMBL" id="RWX02448.1"/>
    </source>
</evidence>
<dbReference type="AlphaFoldDB" id="A0A3S3QMC4"/>
<gene>
    <name evidence="1" type="ORF">EPI11_04305</name>
</gene>
<sequence>MKKILLIAVIAGFTLAGCSKDDMQSVETQNRTDLQKTGASGALDPRIEQFVLEGAKAMDASGIFEYTNGNEVIRRLCQKTYYSDDGIMFVSGSYEQYGTLVIRVVRSYILKTGVPIMSNYTVEVASPLWDCNDLPGEYLINPK</sequence>